<evidence type="ECO:0000313" key="4">
    <source>
        <dbReference type="Proteomes" id="UP000005240"/>
    </source>
</evidence>
<dbReference type="Proteomes" id="UP000005240">
    <property type="component" value="Unassembled WGS sequence"/>
</dbReference>
<protein>
    <submittedName>
        <fullName evidence="2 3">Uncharacterized protein</fullName>
    </submittedName>
</protein>
<evidence type="ECO:0000313" key="2">
    <source>
        <dbReference type="EMBL" id="OAV99458.1"/>
    </source>
</evidence>
<sequence length="188" mass="20232">MDAIIESERQAFLSGEDFLRTYPEFDPTSLNGLQAEFAEDDSADDGTAASPAHTQEPLQNGSTNPTEGPAVPPPPLSVYSHTASTPSVSHSQPSSSTIPMKHGHPSPFPASHYPPPICLLCFLLNIGGKTVKPPRHVQYKPHVGIRTPETLVSPVPTLYPSKELWLLQEGVKQGEFQIGVIGETATKD</sequence>
<keyword evidence="4" id="KW-1185">Reference proteome</keyword>
<dbReference type="VEuPathDB" id="FungiDB:PTTG_06650"/>
<dbReference type="EnsemblFungi" id="PTTG_06650-t43_1">
    <property type="protein sequence ID" value="PTTG_06650-t43_1-p1"/>
    <property type="gene ID" value="PTTG_06650"/>
</dbReference>
<dbReference type="EMBL" id="ADAS02000003">
    <property type="protein sequence ID" value="OAV99458.1"/>
    <property type="molecule type" value="Genomic_DNA"/>
</dbReference>
<reference evidence="3" key="4">
    <citation type="submission" date="2025-05" db="UniProtKB">
        <authorList>
            <consortium name="EnsemblFungi"/>
        </authorList>
    </citation>
    <scope>IDENTIFICATION</scope>
    <source>
        <strain evidence="3">isolate 1-1 / race 1 (BBBD)</strain>
    </source>
</reference>
<dbReference type="AlphaFoldDB" id="A0A180H474"/>
<feature type="region of interest" description="Disordered" evidence="1">
    <location>
        <begin position="21"/>
        <end position="107"/>
    </location>
</feature>
<accession>A0A180H474</accession>
<evidence type="ECO:0000256" key="1">
    <source>
        <dbReference type="SAM" id="MobiDB-lite"/>
    </source>
</evidence>
<reference evidence="2" key="1">
    <citation type="submission" date="2009-11" db="EMBL/GenBank/DDBJ databases">
        <authorList>
            <consortium name="The Broad Institute Genome Sequencing Platform"/>
            <person name="Ward D."/>
            <person name="Feldgarden M."/>
            <person name="Earl A."/>
            <person name="Young S.K."/>
            <person name="Zeng Q."/>
            <person name="Koehrsen M."/>
            <person name="Alvarado L."/>
            <person name="Berlin A."/>
            <person name="Bochicchio J."/>
            <person name="Borenstein D."/>
            <person name="Chapman S.B."/>
            <person name="Chen Z."/>
            <person name="Engels R."/>
            <person name="Freedman E."/>
            <person name="Gellesch M."/>
            <person name="Goldberg J."/>
            <person name="Griggs A."/>
            <person name="Gujja S."/>
            <person name="Heilman E."/>
            <person name="Heiman D."/>
            <person name="Hepburn T."/>
            <person name="Howarth C."/>
            <person name="Jen D."/>
            <person name="Larson L."/>
            <person name="Lewis B."/>
            <person name="Mehta T."/>
            <person name="Park D."/>
            <person name="Pearson M."/>
            <person name="Roberts A."/>
            <person name="Saif S."/>
            <person name="Shea T."/>
            <person name="Shenoy N."/>
            <person name="Sisk P."/>
            <person name="Stolte C."/>
            <person name="Sykes S."/>
            <person name="Thomson T."/>
            <person name="Walk T."/>
            <person name="White J."/>
            <person name="Yandava C."/>
            <person name="Izard J."/>
            <person name="Baranova O.V."/>
            <person name="Blanton J.M."/>
            <person name="Tanner A.C."/>
            <person name="Dewhirst F.E."/>
            <person name="Haas B."/>
            <person name="Nusbaum C."/>
            <person name="Birren B."/>
        </authorList>
    </citation>
    <scope>NUCLEOTIDE SEQUENCE [LARGE SCALE GENOMIC DNA]</scope>
    <source>
        <strain evidence="2">1-1 BBBD Race 1</strain>
    </source>
</reference>
<proteinExistence type="predicted"/>
<feature type="compositionally biased region" description="Polar residues" evidence="1">
    <location>
        <begin position="52"/>
        <end position="66"/>
    </location>
</feature>
<evidence type="ECO:0000313" key="3">
    <source>
        <dbReference type="EnsemblFungi" id="PTTG_06650-t43_1-p1"/>
    </source>
</evidence>
<reference evidence="2" key="2">
    <citation type="submission" date="2016-05" db="EMBL/GenBank/DDBJ databases">
        <title>Comparative analysis highlights variable genome content of wheat rusts and divergence of the mating loci.</title>
        <authorList>
            <person name="Cuomo C.A."/>
            <person name="Bakkeren G."/>
            <person name="Szabo L."/>
            <person name="Khalil H."/>
            <person name="Joly D."/>
            <person name="Goldberg J."/>
            <person name="Young S."/>
            <person name="Zeng Q."/>
            <person name="Fellers J."/>
        </authorList>
    </citation>
    <scope>NUCLEOTIDE SEQUENCE [LARGE SCALE GENOMIC DNA]</scope>
    <source>
        <strain evidence="2">1-1 BBBD Race 1</strain>
    </source>
</reference>
<name>A0A180H474_PUCT1</name>
<organism evidence="2">
    <name type="scientific">Puccinia triticina (isolate 1-1 / race 1 (BBBD))</name>
    <name type="common">Brown leaf rust fungus</name>
    <dbReference type="NCBI Taxonomy" id="630390"/>
    <lineage>
        <taxon>Eukaryota</taxon>
        <taxon>Fungi</taxon>
        <taxon>Dikarya</taxon>
        <taxon>Basidiomycota</taxon>
        <taxon>Pucciniomycotina</taxon>
        <taxon>Pucciniomycetes</taxon>
        <taxon>Pucciniales</taxon>
        <taxon>Pucciniaceae</taxon>
        <taxon>Puccinia</taxon>
    </lineage>
</organism>
<feature type="compositionally biased region" description="Low complexity" evidence="1">
    <location>
        <begin position="84"/>
        <end position="97"/>
    </location>
</feature>
<gene>
    <name evidence="2" type="ORF">PTTG_06650</name>
</gene>
<reference evidence="3 4" key="3">
    <citation type="journal article" date="2017" name="G3 (Bethesda)">
        <title>Comparative analysis highlights variable genome content of wheat rusts and divergence of the mating loci.</title>
        <authorList>
            <person name="Cuomo C.A."/>
            <person name="Bakkeren G."/>
            <person name="Khalil H.B."/>
            <person name="Panwar V."/>
            <person name="Joly D."/>
            <person name="Linning R."/>
            <person name="Sakthikumar S."/>
            <person name="Song X."/>
            <person name="Adiconis X."/>
            <person name="Fan L."/>
            <person name="Goldberg J.M."/>
            <person name="Levin J.Z."/>
            <person name="Young S."/>
            <person name="Zeng Q."/>
            <person name="Anikster Y."/>
            <person name="Bruce M."/>
            <person name="Wang M."/>
            <person name="Yin C."/>
            <person name="McCallum B."/>
            <person name="Szabo L.J."/>
            <person name="Hulbert S."/>
            <person name="Chen X."/>
            <person name="Fellers J.P."/>
        </authorList>
    </citation>
    <scope>NUCLEOTIDE SEQUENCE</scope>
    <source>
        <strain evidence="3">isolate 1-1 / race 1 (BBBD)</strain>
        <strain evidence="4">Isolate 1-1 / race 1 (BBBD)</strain>
    </source>
</reference>